<dbReference type="AlphaFoldDB" id="A0AAV4MLR7"/>
<comment type="caution">
    <text evidence="1">The sequence shown here is derived from an EMBL/GenBank/DDBJ whole genome shotgun (WGS) entry which is preliminary data.</text>
</comment>
<evidence type="ECO:0000313" key="2">
    <source>
        <dbReference type="Proteomes" id="UP001054945"/>
    </source>
</evidence>
<evidence type="ECO:0000313" key="1">
    <source>
        <dbReference type="EMBL" id="GIX73351.1"/>
    </source>
</evidence>
<keyword evidence="2" id="KW-1185">Reference proteome</keyword>
<accession>A0AAV4MLR7</accession>
<organism evidence="1 2">
    <name type="scientific">Caerostris extrusa</name>
    <name type="common">Bark spider</name>
    <name type="synonym">Caerostris bankana</name>
    <dbReference type="NCBI Taxonomy" id="172846"/>
    <lineage>
        <taxon>Eukaryota</taxon>
        <taxon>Metazoa</taxon>
        <taxon>Ecdysozoa</taxon>
        <taxon>Arthropoda</taxon>
        <taxon>Chelicerata</taxon>
        <taxon>Arachnida</taxon>
        <taxon>Araneae</taxon>
        <taxon>Araneomorphae</taxon>
        <taxon>Entelegynae</taxon>
        <taxon>Araneoidea</taxon>
        <taxon>Araneidae</taxon>
        <taxon>Caerostris</taxon>
    </lineage>
</organism>
<evidence type="ECO:0008006" key="3">
    <source>
        <dbReference type="Google" id="ProtNLM"/>
    </source>
</evidence>
<protein>
    <recommendedName>
        <fullName evidence="3">Secreted protein</fullName>
    </recommendedName>
</protein>
<dbReference type="EMBL" id="BPLR01002403">
    <property type="protein sequence ID" value="GIX73351.1"/>
    <property type="molecule type" value="Genomic_DNA"/>
</dbReference>
<dbReference type="Proteomes" id="UP001054945">
    <property type="component" value="Unassembled WGS sequence"/>
</dbReference>
<sequence length="89" mass="10358">MYLLPFGFWLSKPTVRLFIVLQFVVGVRRVLLLESSNASKVRILLVDMKVPGRICIGMKNRKAPKTAVFLLRRQVESESRLRSEEIQKR</sequence>
<proteinExistence type="predicted"/>
<gene>
    <name evidence="1" type="ORF">CEXT_601741</name>
</gene>
<reference evidence="1 2" key="1">
    <citation type="submission" date="2021-06" db="EMBL/GenBank/DDBJ databases">
        <title>Caerostris extrusa draft genome.</title>
        <authorList>
            <person name="Kono N."/>
            <person name="Arakawa K."/>
        </authorList>
    </citation>
    <scope>NUCLEOTIDE SEQUENCE [LARGE SCALE GENOMIC DNA]</scope>
</reference>
<name>A0AAV4MLR7_CAEEX</name>